<feature type="transmembrane region" description="Helical" evidence="8">
    <location>
        <begin position="351"/>
        <end position="371"/>
    </location>
</feature>
<proteinExistence type="predicted"/>
<keyword evidence="9" id="KW-0732">Signal</keyword>
<gene>
    <name evidence="10" type="ORF">PCAL00307_LOCUS16642</name>
    <name evidence="11" type="ORF">PECAL_5P23520</name>
</gene>
<dbReference type="EMBL" id="CAKKNE010000005">
    <property type="protein sequence ID" value="CAH0377832.1"/>
    <property type="molecule type" value="Genomic_DNA"/>
</dbReference>
<evidence type="ECO:0000256" key="1">
    <source>
        <dbReference type="ARBA" id="ARBA00004429"/>
    </source>
</evidence>
<dbReference type="AlphaFoldDB" id="A0A7S4EB63"/>
<dbReference type="Proteomes" id="UP000789595">
    <property type="component" value="Unassembled WGS sequence"/>
</dbReference>
<feature type="transmembrane region" description="Helical" evidence="8">
    <location>
        <begin position="416"/>
        <end position="438"/>
    </location>
</feature>
<dbReference type="PANTHER" id="PTHR32195">
    <property type="entry name" value="OS07G0662800 PROTEIN"/>
    <property type="match status" value="1"/>
</dbReference>
<dbReference type="GO" id="GO:0003333">
    <property type="term" value="P:amino acid transmembrane transport"/>
    <property type="evidence" value="ECO:0007669"/>
    <property type="project" value="InterPro"/>
</dbReference>
<keyword evidence="12" id="KW-1185">Reference proteome</keyword>
<evidence type="ECO:0000256" key="3">
    <source>
        <dbReference type="ARBA" id="ARBA00022475"/>
    </source>
</evidence>
<evidence type="ECO:0000256" key="8">
    <source>
        <dbReference type="SAM" id="Phobius"/>
    </source>
</evidence>
<feature type="transmembrane region" description="Helical" evidence="8">
    <location>
        <begin position="203"/>
        <end position="223"/>
    </location>
</feature>
<name>A0A7S4EB63_9STRA</name>
<dbReference type="PANTHER" id="PTHR32195:SF26">
    <property type="entry name" value="TRYPTOPHAN OR TYROSINE TRANSPORTER PROTEIN"/>
    <property type="match status" value="1"/>
</dbReference>
<reference evidence="11" key="2">
    <citation type="submission" date="2021-11" db="EMBL/GenBank/DDBJ databases">
        <authorList>
            <consortium name="Genoscope - CEA"/>
            <person name="William W."/>
        </authorList>
    </citation>
    <scope>NUCLEOTIDE SEQUENCE</scope>
</reference>
<keyword evidence="5 8" id="KW-0812">Transmembrane</keyword>
<dbReference type="OrthoDB" id="204942at2759"/>
<keyword evidence="6 8" id="KW-1133">Transmembrane helix</keyword>
<evidence type="ECO:0008006" key="13">
    <source>
        <dbReference type="Google" id="ProtNLM"/>
    </source>
</evidence>
<dbReference type="Pfam" id="PF03222">
    <property type="entry name" value="Trp_Tyr_perm"/>
    <property type="match status" value="1"/>
</dbReference>
<evidence type="ECO:0000313" key="10">
    <source>
        <dbReference type="EMBL" id="CAE0701206.1"/>
    </source>
</evidence>
<keyword evidence="7 8" id="KW-0472">Membrane</keyword>
<feature type="signal peptide" evidence="9">
    <location>
        <begin position="1"/>
        <end position="20"/>
    </location>
</feature>
<evidence type="ECO:0000256" key="5">
    <source>
        <dbReference type="ARBA" id="ARBA00022692"/>
    </source>
</evidence>
<keyword evidence="4" id="KW-0997">Cell inner membrane</keyword>
<protein>
    <recommendedName>
        <fullName evidence="13">Amino acid transporter transmembrane domain-containing protein</fullName>
    </recommendedName>
</protein>
<dbReference type="InterPro" id="IPR018227">
    <property type="entry name" value="Amino_acid_transport_2"/>
</dbReference>
<dbReference type="EMBL" id="HBIW01019336">
    <property type="protein sequence ID" value="CAE0701206.1"/>
    <property type="molecule type" value="Transcribed_RNA"/>
</dbReference>
<feature type="transmembrane region" description="Helical" evidence="8">
    <location>
        <begin position="230"/>
        <end position="247"/>
    </location>
</feature>
<reference evidence="10" key="1">
    <citation type="submission" date="2021-01" db="EMBL/GenBank/DDBJ databases">
        <authorList>
            <person name="Corre E."/>
            <person name="Pelletier E."/>
            <person name="Niang G."/>
            <person name="Scheremetjew M."/>
            <person name="Finn R."/>
            <person name="Kale V."/>
            <person name="Holt S."/>
            <person name="Cochrane G."/>
            <person name="Meng A."/>
            <person name="Brown T."/>
            <person name="Cohen L."/>
        </authorList>
    </citation>
    <scope>NUCLEOTIDE SEQUENCE</scope>
    <source>
        <strain evidence="10">CCMP1756</strain>
    </source>
</reference>
<evidence type="ECO:0000256" key="4">
    <source>
        <dbReference type="ARBA" id="ARBA00022519"/>
    </source>
</evidence>
<evidence type="ECO:0000256" key="2">
    <source>
        <dbReference type="ARBA" id="ARBA00022448"/>
    </source>
</evidence>
<comment type="subcellular location">
    <subcellularLocation>
        <location evidence="1">Cell inner membrane</location>
        <topology evidence="1">Multi-pass membrane protein</topology>
    </subcellularLocation>
</comment>
<dbReference type="GO" id="GO:0005886">
    <property type="term" value="C:plasma membrane"/>
    <property type="evidence" value="ECO:0007669"/>
    <property type="project" value="UniProtKB-SubCell"/>
</dbReference>
<feature type="transmembrane region" description="Helical" evidence="8">
    <location>
        <begin position="301"/>
        <end position="322"/>
    </location>
</feature>
<feature type="transmembrane region" description="Helical" evidence="8">
    <location>
        <begin position="392"/>
        <end position="410"/>
    </location>
</feature>
<evidence type="ECO:0000313" key="12">
    <source>
        <dbReference type="Proteomes" id="UP000789595"/>
    </source>
</evidence>
<evidence type="ECO:0000313" key="11">
    <source>
        <dbReference type="EMBL" id="CAH0377832.1"/>
    </source>
</evidence>
<feature type="transmembrane region" description="Helical" evidence="8">
    <location>
        <begin position="119"/>
        <end position="148"/>
    </location>
</feature>
<feature type="transmembrane region" description="Helical" evidence="8">
    <location>
        <begin position="267"/>
        <end position="289"/>
    </location>
</feature>
<keyword evidence="3" id="KW-1003">Cell membrane</keyword>
<feature type="transmembrane region" description="Helical" evidence="8">
    <location>
        <begin position="169"/>
        <end position="191"/>
    </location>
</feature>
<evidence type="ECO:0000256" key="9">
    <source>
        <dbReference type="SAM" id="SignalP"/>
    </source>
</evidence>
<evidence type="ECO:0000256" key="7">
    <source>
        <dbReference type="ARBA" id="ARBA00023136"/>
    </source>
</evidence>
<evidence type="ECO:0000256" key="6">
    <source>
        <dbReference type="ARBA" id="ARBA00022989"/>
    </source>
</evidence>
<sequence length="488" mass="48586">MASRCLVWLISLLIFDNVMSLRTTVSGRFTLTKTGATNLLNSDVSRTAHSALAHRSRSGHAAAAAAPRSQRLRLAAAPDAEPDAAATDGGVFGAAALAAGNMVGGGILAIPTVCAGPGFYPAAALTICLWAANVGTGLLLGEVAAAAVRRGDEDVSLRALSRDALGESGAQLTSAFFVVTNLMLMGAYVAAGGDALGSADGYVGHRIAFFLAATLLAGAPSVLADAANSGLVVAMVGALGALLVLAAPSVDLSLLAQPGTASEPGSALMTAAPILLGALVFQNVVPIIAKRFKGDTEKIRESVVLGSAAPAVAYIAFCASVLGRPGEAAAPGELLDAARGLPDELRGPACAALAVFSVTAVATSFTGAAVGQLEEIRGLVGGDDDDDSSNEAIVAAACFLPPLALALSGPNVFLPLLSLTGGYANTYLFGLLPCLLAWKHREAAEAGDEILPGGRYSLSALGSGAATMVVSAGLGDAAHAISTAVPHV</sequence>
<organism evidence="10">
    <name type="scientific">Pelagomonas calceolata</name>
    <dbReference type="NCBI Taxonomy" id="35677"/>
    <lineage>
        <taxon>Eukaryota</taxon>
        <taxon>Sar</taxon>
        <taxon>Stramenopiles</taxon>
        <taxon>Ochrophyta</taxon>
        <taxon>Pelagophyceae</taxon>
        <taxon>Pelagomonadales</taxon>
        <taxon>Pelagomonadaceae</taxon>
        <taxon>Pelagomonas</taxon>
    </lineage>
</organism>
<keyword evidence="2" id="KW-0813">Transport</keyword>
<feature type="chain" id="PRO_5036212393" description="Amino acid transporter transmembrane domain-containing protein" evidence="9">
    <location>
        <begin position="21"/>
        <end position="488"/>
    </location>
</feature>
<accession>A0A7S4EB63</accession>